<dbReference type="SUPFAM" id="SSF51556">
    <property type="entry name" value="Metallo-dependent hydrolases"/>
    <property type="match status" value="1"/>
</dbReference>
<protein>
    <recommendedName>
        <fullName evidence="5 7">Uronate isomerase</fullName>
        <ecNumber evidence="4 7">5.3.1.12</ecNumber>
    </recommendedName>
    <alternativeName>
        <fullName evidence="7">Glucuronate isomerase</fullName>
    </alternativeName>
    <alternativeName>
        <fullName evidence="7">Uronic isomerase</fullName>
    </alternativeName>
</protein>
<dbReference type="GO" id="GO:0019698">
    <property type="term" value="P:D-galacturonate catabolic process"/>
    <property type="evidence" value="ECO:0007669"/>
    <property type="project" value="TreeGrafter"/>
</dbReference>
<dbReference type="Pfam" id="PF02614">
    <property type="entry name" value="UxaC"/>
    <property type="match status" value="1"/>
</dbReference>
<evidence type="ECO:0000256" key="2">
    <source>
        <dbReference type="ARBA" id="ARBA00004892"/>
    </source>
</evidence>
<dbReference type="EMBL" id="CAADJG010000002">
    <property type="protein sequence ID" value="VFS73168.1"/>
    <property type="molecule type" value="Genomic_DNA"/>
</dbReference>
<comment type="catalytic activity">
    <reaction evidence="1 7">
        <text>D-glucuronate = D-fructuronate</text>
        <dbReference type="Rhea" id="RHEA:13049"/>
        <dbReference type="ChEBI" id="CHEBI:58720"/>
        <dbReference type="ChEBI" id="CHEBI:59863"/>
        <dbReference type="EC" id="5.3.1.12"/>
    </reaction>
</comment>
<dbReference type="PANTHER" id="PTHR30068">
    <property type="entry name" value="URONATE ISOMERASE"/>
    <property type="match status" value="1"/>
</dbReference>
<keyword evidence="6 7" id="KW-0413">Isomerase</keyword>
<dbReference type="RefSeq" id="WP_134526242.1">
    <property type="nucleotide sequence ID" value="NZ_BJNO01000001.1"/>
</dbReference>
<dbReference type="InterPro" id="IPR032466">
    <property type="entry name" value="Metal_Hydrolase"/>
</dbReference>
<dbReference type="InterPro" id="IPR003766">
    <property type="entry name" value="Uronate_isomerase"/>
</dbReference>
<dbReference type="GO" id="GO:0042840">
    <property type="term" value="P:D-glucuronate catabolic process"/>
    <property type="evidence" value="ECO:0007669"/>
    <property type="project" value="TreeGrafter"/>
</dbReference>
<gene>
    <name evidence="8" type="primary">uxaC_1</name>
    <name evidence="7" type="synonym">uxaC</name>
    <name evidence="8" type="ORF">NCTC13038_02959</name>
</gene>
<dbReference type="Gene3D" id="3.20.20.140">
    <property type="entry name" value="Metal-dependent hydrolases"/>
    <property type="match status" value="1"/>
</dbReference>
<dbReference type="PANTHER" id="PTHR30068:SF4">
    <property type="entry name" value="URONATE ISOMERASE"/>
    <property type="match status" value="1"/>
</dbReference>
<dbReference type="UniPathway" id="UPA00246"/>
<evidence type="ECO:0000256" key="4">
    <source>
        <dbReference type="ARBA" id="ARBA00012546"/>
    </source>
</evidence>
<dbReference type="GO" id="GO:0008880">
    <property type="term" value="F:glucuronate isomerase activity"/>
    <property type="evidence" value="ECO:0007669"/>
    <property type="project" value="UniProtKB-UniRule"/>
</dbReference>
<evidence type="ECO:0000256" key="7">
    <source>
        <dbReference type="HAMAP-Rule" id="MF_00675"/>
    </source>
</evidence>
<sequence length="468" mass="53585">MALINERFMMSNDRGVSLYNDIAKNLPIIDYHCHLEARDIYENNAFANISELWLAGDHYKWRAMRANAIDERFITGDAAAEEKFQAWAETVESCFGNPLYHWTHLELQAYFDCDEALNRQSWRRIMNHCNARLRENAFTPRQLILRSNVETICTTDSPLDTLHYHKLLKSDDGFPVKVLPTFRPDGFFEENPQAFFIFMQQLAAIADVPIATLDDFERALANRVDYFHDAGCRISDHGLQALVWREVSRQEAARLFAQKLSGQELTAEEQHGLNSAIFVLLAKHYRRCGWAMQIHFGAIRNNNSLMLEQSGINSGFDSIADQPALAGSLNQFLDGLSRRHALPKTIVYNLNAAYNDVVASAIANFQSAEHGVKSPIQFGSGWWFNDTRRGMESQLNTLADQGLLMNFIGMLTDSRSLISYPRHDYFRRILCNLIGGWVTRGEVHDDEVILTRMIKNICHDNAQAYFKF</sequence>
<evidence type="ECO:0000256" key="1">
    <source>
        <dbReference type="ARBA" id="ARBA00001165"/>
    </source>
</evidence>
<organism evidence="8 9">
    <name type="scientific">Raoultella terrigena</name>
    <name type="common">Klebsiella terrigena</name>
    <dbReference type="NCBI Taxonomy" id="577"/>
    <lineage>
        <taxon>Bacteria</taxon>
        <taxon>Pseudomonadati</taxon>
        <taxon>Pseudomonadota</taxon>
        <taxon>Gammaproteobacteria</taxon>
        <taxon>Enterobacterales</taxon>
        <taxon>Enterobacteriaceae</taxon>
        <taxon>Klebsiella/Raoultella group</taxon>
        <taxon>Raoultella</taxon>
    </lineage>
</organism>
<evidence type="ECO:0000313" key="8">
    <source>
        <dbReference type="EMBL" id="VFS73168.1"/>
    </source>
</evidence>
<comment type="pathway">
    <text evidence="2 7">Carbohydrate metabolism; pentose and glucuronate interconversion.</text>
</comment>
<dbReference type="Proteomes" id="UP000332594">
    <property type="component" value="Unassembled WGS sequence"/>
</dbReference>
<name>A0A485BNJ8_RAOTE</name>
<evidence type="ECO:0000256" key="6">
    <source>
        <dbReference type="ARBA" id="ARBA00023235"/>
    </source>
</evidence>
<evidence type="ECO:0000256" key="5">
    <source>
        <dbReference type="ARBA" id="ARBA00020555"/>
    </source>
</evidence>
<dbReference type="Gene3D" id="1.10.2020.10">
    <property type="entry name" value="uronate isomerase, domain 2, chain A"/>
    <property type="match status" value="1"/>
</dbReference>
<proteinExistence type="inferred from homology"/>
<dbReference type="HAMAP" id="MF_00675">
    <property type="entry name" value="UxaC"/>
    <property type="match status" value="1"/>
</dbReference>
<accession>A0A485BNJ8</accession>
<comment type="catalytic activity">
    <reaction evidence="7">
        <text>aldehydo-D-galacturonate = keto-D-tagaturonate</text>
        <dbReference type="Rhea" id="RHEA:27702"/>
        <dbReference type="ChEBI" id="CHEBI:12952"/>
        <dbReference type="ChEBI" id="CHEBI:17886"/>
    </reaction>
</comment>
<dbReference type="EC" id="5.3.1.12" evidence="4 7"/>
<evidence type="ECO:0000256" key="3">
    <source>
        <dbReference type="ARBA" id="ARBA00008397"/>
    </source>
</evidence>
<dbReference type="AlphaFoldDB" id="A0A485BNJ8"/>
<evidence type="ECO:0000313" key="9">
    <source>
        <dbReference type="Proteomes" id="UP000332594"/>
    </source>
</evidence>
<dbReference type="NCBIfam" id="NF002794">
    <property type="entry name" value="PRK02925.1"/>
    <property type="match status" value="1"/>
</dbReference>
<comment type="similarity">
    <text evidence="3 7">Belongs to the metallo-dependent hydrolases superfamily. Uronate isomerase family.</text>
</comment>
<reference evidence="8 9" key="1">
    <citation type="submission" date="2019-03" db="EMBL/GenBank/DDBJ databases">
        <authorList>
            <consortium name="Pathogen Informatics"/>
        </authorList>
    </citation>
    <scope>NUCLEOTIDE SEQUENCE [LARGE SCALE GENOMIC DNA]</scope>
    <source>
        <strain evidence="8 9">NCTC13038</strain>
    </source>
</reference>